<reference evidence="2" key="1">
    <citation type="submission" date="2020-08" db="EMBL/GenBank/DDBJ databases">
        <title>Plant Genome Project.</title>
        <authorList>
            <person name="Zhang R.-G."/>
        </authorList>
    </citation>
    <scope>NUCLEOTIDE SEQUENCE</scope>
    <source>
        <strain evidence="2">WSP0</strain>
        <tissue evidence="2">Leaf</tissue>
    </source>
</reference>
<gene>
    <name evidence="2" type="ORF">RHGRI_023500</name>
</gene>
<name>A0AAV6J3V5_9ERIC</name>
<comment type="caution">
    <text evidence="2">The sequence shown here is derived from an EMBL/GenBank/DDBJ whole genome shotgun (WGS) entry which is preliminary data.</text>
</comment>
<feature type="compositionally biased region" description="Polar residues" evidence="1">
    <location>
        <begin position="106"/>
        <end position="121"/>
    </location>
</feature>
<proteinExistence type="predicted"/>
<dbReference type="Proteomes" id="UP000823749">
    <property type="component" value="Chromosome 8"/>
</dbReference>
<evidence type="ECO:0000313" key="3">
    <source>
        <dbReference type="Proteomes" id="UP000823749"/>
    </source>
</evidence>
<organism evidence="2 3">
    <name type="scientific">Rhododendron griersonianum</name>
    <dbReference type="NCBI Taxonomy" id="479676"/>
    <lineage>
        <taxon>Eukaryota</taxon>
        <taxon>Viridiplantae</taxon>
        <taxon>Streptophyta</taxon>
        <taxon>Embryophyta</taxon>
        <taxon>Tracheophyta</taxon>
        <taxon>Spermatophyta</taxon>
        <taxon>Magnoliopsida</taxon>
        <taxon>eudicotyledons</taxon>
        <taxon>Gunneridae</taxon>
        <taxon>Pentapetalae</taxon>
        <taxon>asterids</taxon>
        <taxon>Ericales</taxon>
        <taxon>Ericaceae</taxon>
        <taxon>Ericoideae</taxon>
        <taxon>Rhodoreae</taxon>
        <taxon>Rhododendron</taxon>
    </lineage>
</organism>
<accession>A0AAV6J3V5</accession>
<dbReference type="EMBL" id="JACTNZ010000008">
    <property type="protein sequence ID" value="KAG5535752.1"/>
    <property type="molecule type" value="Genomic_DNA"/>
</dbReference>
<protein>
    <submittedName>
        <fullName evidence="2">Uncharacterized protein</fullName>
    </submittedName>
</protein>
<dbReference type="AlphaFoldDB" id="A0AAV6J3V5"/>
<feature type="region of interest" description="Disordered" evidence="1">
    <location>
        <begin position="1"/>
        <end position="45"/>
    </location>
</feature>
<feature type="region of interest" description="Disordered" evidence="1">
    <location>
        <begin position="89"/>
        <end position="121"/>
    </location>
</feature>
<keyword evidence="3" id="KW-1185">Reference proteome</keyword>
<evidence type="ECO:0000256" key="1">
    <source>
        <dbReference type="SAM" id="MobiDB-lite"/>
    </source>
</evidence>
<evidence type="ECO:0000313" key="2">
    <source>
        <dbReference type="EMBL" id="KAG5535752.1"/>
    </source>
</evidence>
<sequence length="121" mass="13041">MQKRLWGRFAARSGTPSRRPACGSAPSIPPPAPSAAPRPRTTFPFCPSHPSLSPILLPTRMITGPEFEEEDFGLNSRWEAAISRLVPNKSSIRDGKQPWGKPAYTSGRTVESSSGPATTPV</sequence>
<feature type="compositionally biased region" description="Pro residues" evidence="1">
    <location>
        <begin position="27"/>
        <end position="36"/>
    </location>
</feature>